<evidence type="ECO:0000313" key="3">
    <source>
        <dbReference type="Proteomes" id="UP000037696"/>
    </source>
</evidence>
<sequence>MIAICLRTNNKYRQTISQTKSQEFIIFTMSDFIRRASDAFHRRTSTDSTDAPTSPDPPSAAQPPEQEPQNRMSESTQPQSHANEAFAGVANDNVTSPKKHHIWGWPHHQGKQPGTKQQPSQKQQDTDWVVGT</sequence>
<dbReference type="Proteomes" id="UP000037696">
    <property type="component" value="Unassembled WGS sequence"/>
</dbReference>
<keyword evidence="3" id="KW-1185">Reference proteome</keyword>
<evidence type="ECO:0000313" key="2">
    <source>
        <dbReference type="EMBL" id="KOS38178.1"/>
    </source>
</evidence>
<protein>
    <submittedName>
        <fullName evidence="2">Uncharacterized protein</fullName>
    </submittedName>
</protein>
<dbReference type="OrthoDB" id="4367922at2759"/>
<gene>
    <name evidence="2" type="ORF">ACN38_g11006</name>
</gene>
<feature type="compositionally biased region" description="Polar residues" evidence="1">
    <location>
        <begin position="70"/>
        <end position="82"/>
    </location>
</feature>
<reference evidence="2 3" key="1">
    <citation type="submission" date="2015-08" db="EMBL/GenBank/DDBJ databases">
        <title>Genome sequencing of Penicillium nordicum.</title>
        <authorList>
            <person name="Nguyen H.D."/>
            <person name="Seifert K.A."/>
        </authorList>
    </citation>
    <scope>NUCLEOTIDE SEQUENCE [LARGE SCALE GENOMIC DNA]</scope>
    <source>
        <strain evidence="2 3">DAOMC 185683</strain>
    </source>
</reference>
<feature type="compositionally biased region" description="Polar residues" evidence="1">
    <location>
        <begin position="112"/>
        <end position="123"/>
    </location>
</feature>
<evidence type="ECO:0000256" key="1">
    <source>
        <dbReference type="SAM" id="MobiDB-lite"/>
    </source>
</evidence>
<dbReference type="AlphaFoldDB" id="A0A0M8NT25"/>
<organism evidence="2 3">
    <name type="scientific">Penicillium nordicum</name>
    <dbReference type="NCBI Taxonomy" id="229535"/>
    <lineage>
        <taxon>Eukaryota</taxon>
        <taxon>Fungi</taxon>
        <taxon>Dikarya</taxon>
        <taxon>Ascomycota</taxon>
        <taxon>Pezizomycotina</taxon>
        <taxon>Eurotiomycetes</taxon>
        <taxon>Eurotiomycetidae</taxon>
        <taxon>Eurotiales</taxon>
        <taxon>Aspergillaceae</taxon>
        <taxon>Penicillium</taxon>
    </lineage>
</organism>
<comment type="caution">
    <text evidence="2">The sequence shown here is derived from an EMBL/GenBank/DDBJ whole genome shotgun (WGS) entry which is preliminary data.</text>
</comment>
<name>A0A0M8NT25_9EURO</name>
<proteinExistence type="predicted"/>
<dbReference type="EMBL" id="LHQQ01000267">
    <property type="protein sequence ID" value="KOS38178.1"/>
    <property type="molecule type" value="Genomic_DNA"/>
</dbReference>
<feature type="region of interest" description="Disordered" evidence="1">
    <location>
        <begin position="38"/>
        <end position="132"/>
    </location>
</feature>
<accession>A0A0M8NT25</accession>